<dbReference type="SMART" id="SM00043">
    <property type="entry name" value="CY"/>
    <property type="match status" value="1"/>
</dbReference>
<keyword evidence="6" id="KW-1015">Disulfide bond</keyword>
<evidence type="ECO:0000256" key="6">
    <source>
        <dbReference type="ARBA" id="ARBA00023157"/>
    </source>
</evidence>
<accession>A0A0N4VL42</accession>
<evidence type="ECO:0000313" key="13">
    <source>
        <dbReference type="Proteomes" id="UP000274131"/>
    </source>
</evidence>
<dbReference type="InterPro" id="IPR013201">
    <property type="entry name" value="Prot_inhib_I29"/>
</dbReference>
<evidence type="ECO:0000256" key="8">
    <source>
        <dbReference type="SAM" id="SignalP"/>
    </source>
</evidence>
<dbReference type="InterPro" id="IPR039417">
    <property type="entry name" value="Peptidase_C1A_papain-like"/>
</dbReference>
<feature type="domain" description="Cystatin" evidence="9">
    <location>
        <begin position="18"/>
        <end position="110"/>
    </location>
</feature>
<keyword evidence="13" id="KW-1185">Reference proteome</keyword>
<evidence type="ECO:0000259" key="11">
    <source>
        <dbReference type="SMART" id="SM00848"/>
    </source>
</evidence>
<evidence type="ECO:0000256" key="4">
    <source>
        <dbReference type="ARBA" id="ARBA00022807"/>
    </source>
</evidence>
<dbReference type="CDD" id="cd00042">
    <property type="entry name" value="CY"/>
    <property type="match status" value="1"/>
</dbReference>
<dbReference type="InterPro" id="IPR000169">
    <property type="entry name" value="Pept_cys_AS"/>
</dbReference>
<evidence type="ECO:0000256" key="3">
    <source>
        <dbReference type="ARBA" id="ARBA00022801"/>
    </source>
</evidence>
<dbReference type="SMART" id="SM00645">
    <property type="entry name" value="Pept_C1"/>
    <property type="match status" value="1"/>
</dbReference>
<keyword evidence="4" id="KW-0788">Thiol protease</keyword>
<dbReference type="SUPFAM" id="SSF54001">
    <property type="entry name" value="Cysteine proteinases"/>
    <property type="match status" value="1"/>
</dbReference>
<dbReference type="OrthoDB" id="387093at2759"/>
<dbReference type="Pfam" id="PF00031">
    <property type="entry name" value="Cystatin"/>
    <property type="match status" value="1"/>
</dbReference>
<dbReference type="WBParaSite" id="EVEC_0001159501-mRNA-1">
    <property type="protein sequence ID" value="EVEC_0001159501-mRNA-1"/>
    <property type="gene ID" value="EVEC_0001159501"/>
</dbReference>
<gene>
    <name evidence="12" type="ORF">EVEC_LOCUS10888</name>
</gene>
<protein>
    <submittedName>
        <fullName evidence="14">Pept_C1 domain-containing protein</fullName>
    </submittedName>
</protein>
<evidence type="ECO:0000256" key="2">
    <source>
        <dbReference type="ARBA" id="ARBA00022670"/>
    </source>
</evidence>
<feature type="domain" description="Cathepsin propeptide inhibitor" evidence="11">
    <location>
        <begin position="162"/>
        <end position="219"/>
    </location>
</feature>
<organism evidence="14">
    <name type="scientific">Enterobius vermicularis</name>
    <name type="common">Human pinworm</name>
    <dbReference type="NCBI Taxonomy" id="51028"/>
    <lineage>
        <taxon>Eukaryota</taxon>
        <taxon>Metazoa</taxon>
        <taxon>Ecdysozoa</taxon>
        <taxon>Nematoda</taxon>
        <taxon>Chromadorea</taxon>
        <taxon>Rhabditida</taxon>
        <taxon>Spirurina</taxon>
        <taxon>Oxyuridomorpha</taxon>
        <taxon>Oxyuroidea</taxon>
        <taxon>Oxyuridae</taxon>
        <taxon>Enterobius</taxon>
    </lineage>
</organism>
<keyword evidence="8" id="KW-0732">Signal</keyword>
<keyword evidence="2" id="KW-0645">Protease</keyword>
<comment type="similarity">
    <text evidence="1">Belongs to the peptidase C1 family.</text>
</comment>
<name>A0A0N4VL42_ENTVE</name>
<proteinExistence type="inferred from homology"/>
<evidence type="ECO:0000256" key="5">
    <source>
        <dbReference type="ARBA" id="ARBA00023145"/>
    </source>
</evidence>
<dbReference type="Proteomes" id="UP000274131">
    <property type="component" value="Unassembled WGS sequence"/>
</dbReference>
<evidence type="ECO:0000259" key="10">
    <source>
        <dbReference type="SMART" id="SM00645"/>
    </source>
</evidence>
<dbReference type="EMBL" id="UXUI01011314">
    <property type="protein sequence ID" value="VDD96137.1"/>
    <property type="molecule type" value="Genomic_DNA"/>
</dbReference>
<dbReference type="Gene3D" id="3.90.70.10">
    <property type="entry name" value="Cysteine proteinases"/>
    <property type="match status" value="1"/>
</dbReference>
<feature type="region of interest" description="Disordered" evidence="7">
    <location>
        <begin position="112"/>
        <end position="147"/>
    </location>
</feature>
<dbReference type="SUPFAM" id="SSF54403">
    <property type="entry name" value="Cystatin/monellin"/>
    <property type="match status" value="1"/>
</dbReference>
<keyword evidence="3" id="KW-0378">Hydrolase</keyword>
<sequence length="388" mass="44189">MIITWLIGLLLIQLTCSSLVGSEEEIHEKHRFNYENMSWRAVISMNKASNDIYHWIPIRVVRAKQQLVGGVKYLLTILVAKSNCTKKICKVEFVSRLWEGFEDIIHRGCSEYQKTDKSPKRTKGRFNESARRNRNASPKKGDAAKEKNPDIKLEDLGTWNLFNIFIERHNRTYTSKSELMERFRIYKRNMQLAKTYQAREKGTAVYGETPYSDMSQVEFRKMVLPYIWPLNHSENNVVSLEVFGINAVKIPDTVDWRKKNVVTGVKNQGSCGSCWAFSVTGNIEGSWALKTGQLISLSEQELVDCDVIDQGCNGGLPLNAYKEIIRMGGLESEKDYPYSGHGHHCNLVKKEIAAYINDSVELPHDEAKMAAWLANKGPISIGKSLTLF</sequence>
<keyword evidence="5" id="KW-0865">Zymogen</keyword>
<feature type="compositionally biased region" description="Basic and acidic residues" evidence="7">
    <location>
        <begin position="112"/>
        <end position="131"/>
    </location>
</feature>
<feature type="signal peptide" evidence="8">
    <location>
        <begin position="1"/>
        <end position="17"/>
    </location>
</feature>
<evidence type="ECO:0000313" key="14">
    <source>
        <dbReference type="WBParaSite" id="EVEC_0001159501-mRNA-1"/>
    </source>
</evidence>
<dbReference type="InterPro" id="IPR046350">
    <property type="entry name" value="Cystatin_sf"/>
</dbReference>
<dbReference type="Gene3D" id="3.10.450.10">
    <property type="match status" value="1"/>
</dbReference>
<dbReference type="InterPro" id="IPR038765">
    <property type="entry name" value="Papain-like_cys_pep_sf"/>
</dbReference>
<dbReference type="PANTHER" id="PTHR12411">
    <property type="entry name" value="CYSTEINE PROTEASE FAMILY C1-RELATED"/>
    <property type="match status" value="1"/>
</dbReference>
<dbReference type="GO" id="GO:0004869">
    <property type="term" value="F:cysteine-type endopeptidase inhibitor activity"/>
    <property type="evidence" value="ECO:0007669"/>
    <property type="project" value="InterPro"/>
</dbReference>
<dbReference type="Pfam" id="PF00112">
    <property type="entry name" value="Peptidase_C1"/>
    <property type="match status" value="1"/>
</dbReference>
<evidence type="ECO:0000259" key="9">
    <source>
        <dbReference type="SMART" id="SM00043"/>
    </source>
</evidence>
<evidence type="ECO:0000256" key="7">
    <source>
        <dbReference type="SAM" id="MobiDB-lite"/>
    </source>
</evidence>
<dbReference type="Pfam" id="PF08246">
    <property type="entry name" value="Inhibitor_I29"/>
    <property type="match status" value="1"/>
</dbReference>
<dbReference type="AlphaFoldDB" id="A0A0N4VL42"/>
<dbReference type="SMART" id="SM00848">
    <property type="entry name" value="Inhibitor_I29"/>
    <property type="match status" value="1"/>
</dbReference>
<evidence type="ECO:0000313" key="12">
    <source>
        <dbReference type="EMBL" id="VDD96137.1"/>
    </source>
</evidence>
<dbReference type="InterPro" id="IPR013128">
    <property type="entry name" value="Peptidase_C1A"/>
</dbReference>
<dbReference type="GO" id="GO:0008234">
    <property type="term" value="F:cysteine-type peptidase activity"/>
    <property type="evidence" value="ECO:0007669"/>
    <property type="project" value="UniProtKB-KW"/>
</dbReference>
<reference evidence="14" key="1">
    <citation type="submission" date="2017-02" db="UniProtKB">
        <authorList>
            <consortium name="WormBaseParasite"/>
        </authorList>
    </citation>
    <scope>IDENTIFICATION</scope>
</reference>
<dbReference type="GO" id="GO:0006508">
    <property type="term" value="P:proteolysis"/>
    <property type="evidence" value="ECO:0007669"/>
    <property type="project" value="UniProtKB-KW"/>
</dbReference>
<dbReference type="CDD" id="cd02248">
    <property type="entry name" value="Peptidase_C1A"/>
    <property type="match status" value="1"/>
</dbReference>
<feature type="chain" id="PRO_5043123126" evidence="8">
    <location>
        <begin position="18"/>
        <end position="388"/>
    </location>
</feature>
<reference evidence="12 13" key="2">
    <citation type="submission" date="2018-10" db="EMBL/GenBank/DDBJ databases">
        <authorList>
            <consortium name="Pathogen Informatics"/>
        </authorList>
    </citation>
    <scope>NUCLEOTIDE SEQUENCE [LARGE SCALE GENOMIC DNA]</scope>
</reference>
<dbReference type="InterPro" id="IPR000010">
    <property type="entry name" value="Cystatin_dom"/>
</dbReference>
<dbReference type="InterPro" id="IPR000668">
    <property type="entry name" value="Peptidase_C1A_C"/>
</dbReference>
<dbReference type="PROSITE" id="PS00139">
    <property type="entry name" value="THIOL_PROTEASE_CYS"/>
    <property type="match status" value="1"/>
</dbReference>
<evidence type="ECO:0000256" key="1">
    <source>
        <dbReference type="ARBA" id="ARBA00008455"/>
    </source>
</evidence>
<dbReference type="STRING" id="51028.A0A0N4VL42"/>
<feature type="domain" description="Peptidase C1A papain C-terminal" evidence="10">
    <location>
        <begin position="250"/>
        <end position="387"/>
    </location>
</feature>